<organism evidence="2 3">
    <name type="scientific">Pleuronectes platessa</name>
    <name type="common">European plaice</name>
    <dbReference type="NCBI Taxonomy" id="8262"/>
    <lineage>
        <taxon>Eukaryota</taxon>
        <taxon>Metazoa</taxon>
        <taxon>Chordata</taxon>
        <taxon>Craniata</taxon>
        <taxon>Vertebrata</taxon>
        <taxon>Euteleostomi</taxon>
        <taxon>Actinopterygii</taxon>
        <taxon>Neopterygii</taxon>
        <taxon>Teleostei</taxon>
        <taxon>Neoteleostei</taxon>
        <taxon>Acanthomorphata</taxon>
        <taxon>Carangaria</taxon>
        <taxon>Pleuronectiformes</taxon>
        <taxon>Pleuronectoidei</taxon>
        <taxon>Pleuronectidae</taxon>
        <taxon>Pleuronectes</taxon>
    </lineage>
</organism>
<gene>
    <name evidence="2" type="ORF">PLEPLA_LOCUS8576</name>
</gene>
<sequence length="118" mass="13312">MQMEKTGNRTSDLQVGGQPLYPSVKSKHSYDVATGTQKPPVCTRGLKWHFQVHYGLKADENICTSPNTRGDSMGTRRPGDRRAAWSALGADSLVVFTMHHGYRLQFSHHHTYNKDLKQ</sequence>
<accession>A0A9N7TYC5</accession>
<dbReference type="Proteomes" id="UP001153269">
    <property type="component" value="Unassembled WGS sequence"/>
</dbReference>
<evidence type="ECO:0000313" key="3">
    <source>
        <dbReference type="Proteomes" id="UP001153269"/>
    </source>
</evidence>
<feature type="region of interest" description="Disordered" evidence="1">
    <location>
        <begin position="1"/>
        <end position="24"/>
    </location>
</feature>
<evidence type="ECO:0000313" key="2">
    <source>
        <dbReference type="EMBL" id="CAB1420701.1"/>
    </source>
</evidence>
<reference evidence="2" key="1">
    <citation type="submission" date="2020-03" db="EMBL/GenBank/DDBJ databases">
        <authorList>
            <person name="Weist P."/>
        </authorList>
    </citation>
    <scope>NUCLEOTIDE SEQUENCE</scope>
</reference>
<protein>
    <submittedName>
        <fullName evidence="2">Uncharacterized protein</fullName>
    </submittedName>
</protein>
<keyword evidence="3" id="KW-1185">Reference proteome</keyword>
<dbReference type="AlphaFoldDB" id="A0A9N7TYC5"/>
<name>A0A9N7TYC5_PLEPL</name>
<dbReference type="EMBL" id="CADEAL010000474">
    <property type="protein sequence ID" value="CAB1420701.1"/>
    <property type="molecule type" value="Genomic_DNA"/>
</dbReference>
<comment type="caution">
    <text evidence="2">The sequence shown here is derived from an EMBL/GenBank/DDBJ whole genome shotgun (WGS) entry which is preliminary data.</text>
</comment>
<proteinExistence type="predicted"/>
<evidence type="ECO:0000256" key="1">
    <source>
        <dbReference type="SAM" id="MobiDB-lite"/>
    </source>
</evidence>